<accession>A0ABS8C9F5</accession>
<name>A0ABS8C9F5_9BURK</name>
<dbReference type="PANTHER" id="PTHR35602:SF3">
    <property type="entry name" value="ESTERASE YQIA"/>
    <property type="match status" value="1"/>
</dbReference>
<dbReference type="Gene3D" id="3.40.50.1820">
    <property type="entry name" value="alpha/beta hydrolase"/>
    <property type="match status" value="1"/>
</dbReference>
<evidence type="ECO:0000313" key="1">
    <source>
        <dbReference type="EMBL" id="MCB5362638.1"/>
    </source>
</evidence>
<organism evidence="1 2">
    <name type="scientific">Mesopusillimonas faecipullorum</name>
    <dbReference type="NCBI Taxonomy" id="2755040"/>
    <lineage>
        <taxon>Bacteria</taxon>
        <taxon>Pseudomonadati</taxon>
        <taxon>Pseudomonadota</taxon>
        <taxon>Betaproteobacteria</taxon>
        <taxon>Burkholderiales</taxon>
        <taxon>Alcaligenaceae</taxon>
        <taxon>Mesopusillimonas</taxon>
    </lineage>
</organism>
<dbReference type="RefSeq" id="WP_226952864.1">
    <property type="nucleotide sequence ID" value="NZ_JACDXW010000001.1"/>
</dbReference>
<dbReference type="Proteomes" id="UP000776983">
    <property type="component" value="Unassembled WGS sequence"/>
</dbReference>
<dbReference type="EMBL" id="JACDXW010000001">
    <property type="protein sequence ID" value="MCB5362638.1"/>
    <property type="molecule type" value="Genomic_DNA"/>
</dbReference>
<evidence type="ECO:0000313" key="2">
    <source>
        <dbReference type="Proteomes" id="UP000776983"/>
    </source>
</evidence>
<protein>
    <submittedName>
        <fullName evidence="1">Esterase</fullName>
    </submittedName>
</protein>
<dbReference type="SUPFAM" id="SSF53474">
    <property type="entry name" value="alpha/beta-Hydrolases"/>
    <property type="match status" value="1"/>
</dbReference>
<dbReference type="InterPro" id="IPR029058">
    <property type="entry name" value="AB_hydrolase_fold"/>
</dbReference>
<comment type="caution">
    <text evidence="1">The sequence shown here is derived from an EMBL/GenBank/DDBJ whole genome shotgun (WGS) entry which is preliminary data.</text>
</comment>
<dbReference type="Pfam" id="PF05728">
    <property type="entry name" value="UPF0227"/>
    <property type="match status" value="1"/>
</dbReference>
<proteinExistence type="predicted"/>
<reference evidence="1 2" key="1">
    <citation type="submission" date="2020-07" db="EMBL/GenBank/DDBJ databases">
        <title>Pusillimonas sp. nov., isolated from poultry manure in Taiwan.</title>
        <authorList>
            <person name="Lin S.-Y."/>
            <person name="Tang Y.-S."/>
            <person name="Young C.-C."/>
        </authorList>
    </citation>
    <scope>NUCLEOTIDE SEQUENCE [LARGE SCALE GENOMIC DNA]</scope>
    <source>
        <strain evidence="1 2">CC-YST705</strain>
    </source>
</reference>
<sequence length="200" mass="22567">MKVLYLHGFRSSPASFKSRLLEQAMAQRGLHDDWYSPQLPASPAAAIALCHDWIRSQFGDTNLKDAASELLIIGSSLGGFYAYCLAEHWQCRAVVLNPVVHAARDLATQVGSHRHFHNDEPFEFLPEHVNELADMAAPPTQNPERYYLLASTGDEVLDWRDMRQWYAGSHGHIIEGSDHGISDFADWLPDVMDFILQPPR</sequence>
<keyword evidence="2" id="KW-1185">Reference proteome</keyword>
<dbReference type="PANTHER" id="PTHR35602">
    <property type="entry name" value="ESTERASE YQIA-RELATED"/>
    <property type="match status" value="1"/>
</dbReference>
<dbReference type="InterPro" id="IPR008886">
    <property type="entry name" value="UPF0227/Esterase_YqiA"/>
</dbReference>
<gene>
    <name evidence="1" type="ORF">H0484_02565</name>
</gene>